<evidence type="ECO:0000256" key="1">
    <source>
        <dbReference type="SAM" id="MobiDB-lite"/>
    </source>
</evidence>
<dbReference type="Gene3D" id="1.10.220.150">
    <property type="entry name" value="Arf GTPase activating protein"/>
    <property type="match status" value="1"/>
</dbReference>
<dbReference type="PANTHER" id="PTHR46220">
    <property type="entry name" value="ADP-RIBOSYLATION FACTOR GTPASE-ACTIVATING PROTEIN AGD12"/>
    <property type="match status" value="1"/>
</dbReference>
<organism evidence="2 3">
    <name type="scientific">Brassica napus</name>
    <name type="common">Rape</name>
    <dbReference type="NCBI Taxonomy" id="3708"/>
    <lineage>
        <taxon>Eukaryota</taxon>
        <taxon>Viridiplantae</taxon>
        <taxon>Streptophyta</taxon>
        <taxon>Embryophyta</taxon>
        <taxon>Tracheophyta</taxon>
        <taxon>Spermatophyta</taxon>
        <taxon>Magnoliopsida</taxon>
        <taxon>eudicotyledons</taxon>
        <taxon>Gunneridae</taxon>
        <taxon>Pentapetalae</taxon>
        <taxon>rosids</taxon>
        <taxon>malvids</taxon>
        <taxon>Brassicales</taxon>
        <taxon>Brassicaceae</taxon>
        <taxon>Brassiceae</taxon>
        <taxon>Brassica</taxon>
    </lineage>
</organism>
<feature type="compositionally biased region" description="Polar residues" evidence="1">
    <location>
        <begin position="1"/>
        <end position="14"/>
    </location>
</feature>
<gene>
    <name evidence="2" type="ORF">HID58_060071</name>
</gene>
<protein>
    <submittedName>
        <fullName evidence="2">Uncharacterized protein</fullName>
    </submittedName>
</protein>
<evidence type="ECO:0000313" key="3">
    <source>
        <dbReference type="Proteomes" id="UP000824890"/>
    </source>
</evidence>
<dbReference type="InterPro" id="IPR037278">
    <property type="entry name" value="ARFGAP/RecO"/>
</dbReference>
<dbReference type="SUPFAM" id="SSF57863">
    <property type="entry name" value="ArfGap/RecO-like zinc finger"/>
    <property type="match status" value="1"/>
</dbReference>
<dbReference type="EMBL" id="JAGKQM010000014">
    <property type="protein sequence ID" value="KAH0883975.1"/>
    <property type="molecule type" value="Genomic_DNA"/>
</dbReference>
<sequence length="286" mass="32286">MSVNRNTSAADKTSNPPPLSLVDYSDDEEQATPQQSQTFLRRAMSYSAAGLGKPGSVSSATVSLYQILVLSVTLDEWSDEEVDSMIQIGGNASANSIYEAFIPDGFSKPGPDATHDLRLCFVLSFCLLKHDISEFRRKKKQQRDETERDERLHEEEEDTVRHRRHLPRTPLPSAAEFEPNGTQNNNPSPLKDNDDLSQRSLSGNDYNEMVVVVYGEKTDISVWSAVRRRKLHLGLLSDLKRFPLTMPWIDEEVDELPKKIVDHDYVEYNNSSIMSSCQAHSPWLSA</sequence>
<accession>A0ABQ7ZVR0</accession>
<feature type="region of interest" description="Disordered" evidence="1">
    <location>
        <begin position="1"/>
        <end position="34"/>
    </location>
</feature>
<dbReference type="InterPro" id="IPR038508">
    <property type="entry name" value="ArfGAP_dom_sf"/>
</dbReference>
<dbReference type="Proteomes" id="UP000824890">
    <property type="component" value="Unassembled WGS sequence"/>
</dbReference>
<name>A0ABQ7ZVR0_BRANA</name>
<dbReference type="InterPro" id="IPR044518">
    <property type="entry name" value="ARF_GAP_AGD11/12/13"/>
</dbReference>
<keyword evidence="3" id="KW-1185">Reference proteome</keyword>
<feature type="region of interest" description="Disordered" evidence="1">
    <location>
        <begin position="137"/>
        <end position="201"/>
    </location>
</feature>
<comment type="caution">
    <text evidence="2">The sequence shown here is derived from an EMBL/GenBank/DDBJ whole genome shotgun (WGS) entry which is preliminary data.</text>
</comment>
<dbReference type="PANTHER" id="PTHR46220:SF1">
    <property type="entry name" value="ADP-RIBOSYLATION FACTOR GTPASE-ACTIVATING PROTEIN AGD12"/>
    <property type="match status" value="1"/>
</dbReference>
<reference evidence="2 3" key="1">
    <citation type="submission" date="2021-05" db="EMBL/GenBank/DDBJ databases">
        <title>Genome Assembly of Synthetic Allotetraploid Brassica napus Reveals Homoeologous Exchanges between Subgenomes.</title>
        <authorList>
            <person name="Davis J.T."/>
        </authorList>
    </citation>
    <scope>NUCLEOTIDE SEQUENCE [LARGE SCALE GENOMIC DNA]</scope>
    <source>
        <strain evidence="3">cv. Da-Ae</strain>
        <tissue evidence="2">Seedling</tissue>
    </source>
</reference>
<evidence type="ECO:0000313" key="2">
    <source>
        <dbReference type="EMBL" id="KAH0883975.1"/>
    </source>
</evidence>
<feature type="compositionally biased region" description="Basic and acidic residues" evidence="1">
    <location>
        <begin position="142"/>
        <end position="154"/>
    </location>
</feature>
<proteinExistence type="predicted"/>